<evidence type="ECO:0000256" key="1">
    <source>
        <dbReference type="ARBA" id="ARBA00022500"/>
    </source>
</evidence>
<keyword evidence="3" id="KW-0807">Transducer</keyword>
<dbReference type="Proteomes" id="UP000464314">
    <property type="component" value="Chromosome"/>
</dbReference>
<dbReference type="InterPro" id="IPR004089">
    <property type="entry name" value="MCPsignal_dom"/>
</dbReference>
<evidence type="ECO:0000256" key="4">
    <source>
        <dbReference type="SAM" id="Phobius"/>
    </source>
</evidence>
<dbReference type="Pfam" id="PF00015">
    <property type="entry name" value="MCPsignal"/>
    <property type="match status" value="1"/>
</dbReference>
<proteinExistence type="inferred from homology"/>
<dbReference type="PROSITE" id="PS50111">
    <property type="entry name" value="CHEMOTAXIS_TRANSDUC_2"/>
    <property type="match status" value="1"/>
</dbReference>
<dbReference type="Gene3D" id="1.10.287.950">
    <property type="entry name" value="Methyl-accepting chemotaxis protein"/>
    <property type="match status" value="1"/>
</dbReference>
<evidence type="ECO:0000313" key="8">
    <source>
        <dbReference type="Proteomes" id="UP000464314"/>
    </source>
</evidence>
<keyword evidence="4" id="KW-0472">Membrane</keyword>
<dbReference type="Pfam" id="PF12729">
    <property type="entry name" value="4HB_MCP_1"/>
    <property type="match status" value="1"/>
</dbReference>
<gene>
    <name evidence="7" type="ORF">Ana3638_12630</name>
</gene>
<evidence type="ECO:0000256" key="2">
    <source>
        <dbReference type="ARBA" id="ARBA00029447"/>
    </source>
</evidence>
<dbReference type="GO" id="GO:0005886">
    <property type="term" value="C:plasma membrane"/>
    <property type="evidence" value="ECO:0007669"/>
    <property type="project" value="TreeGrafter"/>
</dbReference>
<keyword evidence="8" id="KW-1185">Reference proteome</keyword>
<protein>
    <submittedName>
        <fullName evidence="7">HAMP domain-containing protein</fullName>
    </submittedName>
</protein>
<dbReference type="EMBL" id="CP048000">
    <property type="protein sequence ID" value="QHQ61517.1"/>
    <property type="molecule type" value="Genomic_DNA"/>
</dbReference>
<dbReference type="CDD" id="cd06225">
    <property type="entry name" value="HAMP"/>
    <property type="match status" value="1"/>
</dbReference>
<dbReference type="KEGG" id="anr:Ana3638_12630"/>
<dbReference type="RefSeq" id="WP_161838342.1">
    <property type="nucleotide sequence ID" value="NZ_CP048000.1"/>
</dbReference>
<feature type="transmembrane region" description="Helical" evidence="4">
    <location>
        <begin position="196"/>
        <end position="219"/>
    </location>
</feature>
<dbReference type="InterPro" id="IPR003660">
    <property type="entry name" value="HAMP_dom"/>
</dbReference>
<organism evidence="7 8">
    <name type="scientific">Anaerocolumna sedimenticola</name>
    <dbReference type="NCBI Taxonomy" id="2696063"/>
    <lineage>
        <taxon>Bacteria</taxon>
        <taxon>Bacillati</taxon>
        <taxon>Bacillota</taxon>
        <taxon>Clostridia</taxon>
        <taxon>Lachnospirales</taxon>
        <taxon>Lachnospiraceae</taxon>
        <taxon>Anaerocolumna</taxon>
    </lineage>
</organism>
<evidence type="ECO:0000259" key="5">
    <source>
        <dbReference type="PROSITE" id="PS50111"/>
    </source>
</evidence>
<evidence type="ECO:0000313" key="7">
    <source>
        <dbReference type="EMBL" id="QHQ61517.1"/>
    </source>
</evidence>
<keyword evidence="1" id="KW-0145">Chemotaxis</keyword>
<evidence type="ECO:0000259" key="6">
    <source>
        <dbReference type="PROSITE" id="PS50885"/>
    </source>
</evidence>
<reference evidence="7 8" key="1">
    <citation type="submission" date="2020-01" db="EMBL/GenBank/DDBJ databases">
        <title>Genome analysis of Anaerocolumna sp. CBA3638.</title>
        <authorList>
            <person name="Kim J."/>
            <person name="Roh S.W."/>
        </authorList>
    </citation>
    <scope>NUCLEOTIDE SEQUENCE [LARGE SCALE GENOMIC DNA]</scope>
    <source>
        <strain evidence="7 8">CBA3638</strain>
    </source>
</reference>
<keyword evidence="4" id="KW-0812">Transmembrane</keyword>
<dbReference type="SMART" id="SM00304">
    <property type="entry name" value="HAMP"/>
    <property type="match status" value="1"/>
</dbReference>
<name>A0A6P1TMI5_9FIRM</name>
<dbReference type="Gene3D" id="6.10.340.10">
    <property type="match status" value="1"/>
</dbReference>
<comment type="similarity">
    <text evidence="2">Belongs to the methyl-accepting chemotaxis (MCP) protein family.</text>
</comment>
<dbReference type="GO" id="GO:0007165">
    <property type="term" value="P:signal transduction"/>
    <property type="evidence" value="ECO:0007669"/>
    <property type="project" value="UniProtKB-KW"/>
</dbReference>
<dbReference type="Pfam" id="PF00672">
    <property type="entry name" value="HAMP"/>
    <property type="match status" value="1"/>
</dbReference>
<dbReference type="PANTHER" id="PTHR43531">
    <property type="entry name" value="PROTEIN ICFG"/>
    <property type="match status" value="1"/>
</dbReference>
<feature type="domain" description="HAMP" evidence="6">
    <location>
        <begin position="220"/>
        <end position="272"/>
    </location>
</feature>
<dbReference type="InterPro" id="IPR051310">
    <property type="entry name" value="MCP_chemotaxis"/>
</dbReference>
<dbReference type="GO" id="GO:0006935">
    <property type="term" value="P:chemotaxis"/>
    <property type="evidence" value="ECO:0007669"/>
    <property type="project" value="UniProtKB-KW"/>
</dbReference>
<dbReference type="SMART" id="SM00283">
    <property type="entry name" value="MA"/>
    <property type="match status" value="1"/>
</dbReference>
<keyword evidence="4" id="KW-1133">Transmembrane helix</keyword>
<accession>A0A6P1TMI5</accession>
<evidence type="ECO:0000256" key="3">
    <source>
        <dbReference type="PROSITE-ProRule" id="PRU00284"/>
    </source>
</evidence>
<dbReference type="GO" id="GO:0004888">
    <property type="term" value="F:transmembrane signaling receptor activity"/>
    <property type="evidence" value="ECO:0007669"/>
    <property type="project" value="TreeGrafter"/>
</dbReference>
<dbReference type="PANTHER" id="PTHR43531:SF11">
    <property type="entry name" value="METHYL-ACCEPTING CHEMOTAXIS PROTEIN 3"/>
    <property type="match status" value="1"/>
</dbReference>
<dbReference type="SUPFAM" id="SSF58104">
    <property type="entry name" value="Methyl-accepting chemotaxis protein (MCP) signaling domain"/>
    <property type="match status" value="1"/>
</dbReference>
<dbReference type="PROSITE" id="PS50885">
    <property type="entry name" value="HAMP"/>
    <property type="match status" value="1"/>
</dbReference>
<dbReference type="InterPro" id="IPR024478">
    <property type="entry name" value="HlyB_4HB_MCP"/>
</dbReference>
<feature type="domain" description="Methyl-accepting transducer" evidence="5">
    <location>
        <begin position="322"/>
        <end position="551"/>
    </location>
</feature>
<sequence length="575" mass="62484">MRSFKKGNFQLKNMKIGQKLSTTFIIIGILFMITIIGNFISRLISSSNFTSYHNGPYVTSTAAVRLQLGLEEIEKSIILLCTTESSDENQQYKQDGEDATVVVNQVITDLDEHLMLQVNRDKLAKIRTALSDIQEDRDQIAALGVNNKNKEALALYKEKIIPVFEEVRSISDEIKKSANDLGSEFYSSSKTSERNAYILSAVLAVVSITIMIVLCLYIIQSITRPLKEIEAATRQLSTGDLNAVITYQSEDELGSLSDSTRSLIEMLNQYIHNISDVLGRMADSDMTVTVDLEYSKDFAPIKVSMENILSSLNSILSKVSQASVQVAAASSQVASSGQMLAEGATEQAGTIEELTATITDVSDHVKHNAENAQQANAMVAKTGVEIENVNRQMKQLVSAMDDISSTSDQIQKIVRTIDEISQQTNLLSLNASIEAARAGEAGRGFAVVADEVRKLATMCAEAVKNTTILIENADRAIGKGMEMVKETEKSHQVMAEEEAQVIQLVNEIADASVTQADSISQLNIGIEQISAVVQNNAATAEQSAAASEELSGQAETMAQLIGKFRLSGSTGKTNR</sequence>
<feature type="transmembrane region" description="Helical" evidence="4">
    <location>
        <begin position="20"/>
        <end position="40"/>
    </location>
</feature>
<dbReference type="AlphaFoldDB" id="A0A6P1TMI5"/>